<organism evidence="2 3">
    <name type="scientific">Sutcliffiella rhizosphaerae</name>
    <dbReference type="NCBI Taxonomy" id="2880967"/>
    <lineage>
        <taxon>Bacteria</taxon>
        <taxon>Bacillati</taxon>
        <taxon>Bacillota</taxon>
        <taxon>Bacilli</taxon>
        <taxon>Bacillales</taxon>
        <taxon>Bacillaceae</taxon>
        <taxon>Sutcliffiella</taxon>
    </lineage>
</organism>
<feature type="domain" description="AB hydrolase-1" evidence="1">
    <location>
        <begin position="24"/>
        <end position="121"/>
    </location>
</feature>
<dbReference type="GO" id="GO:0004742">
    <property type="term" value="F:dihydrolipoyllysine-residue acetyltransferase activity"/>
    <property type="evidence" value="ECO:0007669"/>
    <property type="project" value="UniProtKB-EC"/>
</dbReference>
<dbReference type="EMBL" id="CAKJTJ010000015">
    <property type="protein sequence ID" value="CAG9621978.1"/>
    <property type="molecule type" value="Genomic_DNA"/>
</dbReference>
<name>A0ABM8YPM4_9BACI</name>
<dbReference type="InterPro" id="IPR050266">
    <property type="entry name" value="AB_hydrolase_sf"/>
</dbReference>
<dbReference type="Proteomes" id="UP000789833">
    <property type="component" value="Unassembled WGS sequence"/>
</dbReference>
<dbReference type="Gene3D" id="3.40.50.1820">
    <property type="entry name" value="alpha/beta hydrolase"/>
    <property type="match status" value="1"/>
</dbReference>
<evidence type="ECO:0000259" key="1">
    <source>
        <dbReference type="Pfam" id="PF00561"/>
    </source>
</evidence>
<dbReference type="EC" id="2.3.1.12" evidence="2"/>
<dbReference type="InterPro" id="IPR029058">
    <property type="entry name" value="AB_hydrolase_fold"/>
</dbReference>
<dbReference type="InterPro" id="IPR000073">
    <property type="entry name" value="AB_hydrolase_1"/>
</dbReference>
<accession>A0ABM8YPM4</accession>
<comment type="caution">
    <text evidence="2">The sequence shown here is derived from an EMBL/GenBank/DDBJ whole genome shotgun (WGS) entry which is preliminary data.</text>
</comment>
<evidence type="ECO:0000313" key="3">
    <source>
        <dbReference type="Proteomes" id="UP000789833"/>
    </source>
</evidence>
<dbReference type="RefSeq" id="WP_230502037.1">
    <property type="nucleotide sequence ID" value="NZ_CAKJTJ010000015.1"/>
</dbReference>
<dbReference type="Pfam" id="PF00561">
    <property type="entry name" value="Abhydrolase_1"/>
    <property type="match status" value="1"/>
</dbReference>
<reference evidence="2 3" key="1">
    <citation type="submission" date="2021-10" db="EMBL/GenBank/DDBJ databases">
        <authorList>
            <person name="Criscuolo A."/>
        </authorList>
    </citation>
    <scope>NUCLEOTIDE SEQUENCE [LARGE SCALE GENOMIC DNA]</scope>
    <source>
        <strain evidence="3">CIP 111883</strain>
    </source>
</reference>
<dbReference type="PANTHER" id="PTHR43798">
    <property type="entry name" value="MONOACYLGLYCEROL LIPASE"/>
    <property type="match status" value="1"/>
</dbReference>
<dbReference type="PRINTS" id="PR00111">
    <property type="entry name" value="ABHYDROLASE"/>
</dbReference>
<keyword evidence="2" id="KW-0012">Acyltransferase</keyword>
<protein>
    <submittedName>
        <fullName evidence="2">Dihydrolipoyllysine-residue acetyltransferase component of acetoin cleaving system</fullName>
        <ecNumber evidence="2">2.3.1.12</ecNumber>
    </submittedName>
</protein>
<dbReference type="SUPFAM" id="SSF53474">
    <property type="entry name" value="alpha/beta-Hydrolases"/>
    <property type="match status" value="1"/>
</dbReference>
<gene>
    <name evidence="2" type="primary">acoC</name>
    <name evidence="2" type="ORF">BACCIP111883_02769</name>
</gene>
<keyword evidence="3" id="KW-1185">Reference proteome</keyword>
<sequence length="266" mass="29688">MAGYEKVVTNSISLYYEDRGIGLPIVLLHGFCGSNEYWKYCLEELSEKNRVIAIDLRGHGHSAVAEDEFTVDEMADDVKKLLDSLEIERSVVLGHSLGGYVALALAENEPNLIAGLGLIHSTPYADSEESKIGREKGIIQINNQGINEFVTDLVPKLFSPENLESHKGEVEFTKKLGYQTTPQGAIGTLQAMKNRIDRSSFIKNYQGPLLLVAGKEDRVIPQEKTFITDGDHVKKVLLEHSGHMGMLEEPRRFVEEIKTFIDRVDS</sequence>
<proteinExistence type="predicted"/>
<evidence type="ECO:0000313" key="2">
    <source>
        <dbReference type="EMBL" id="CAG9621978.1"/>
    </source>
</evidence>
<keyword evidence="2" id="KW-0808">Transferase</keyword>